<proteinExistence type="predicted"/>
<accession>A0AAD7FS40</accession>
<dbReference type="AlphaFoldDB" id="A0AAD7FS40"/>
<evidence type="ECO:0000313" key="1">
    <source>
        <dbReference type="EMBL" id="KAJ7636302.1"/>
    </source>
</evidence>
<comment type="caution">
    <text evidence="1">The sequence shown here is derived from an EMBL/GenBank/DDBJ whole genome shotgun (WGS) entry which is preliminary data.</text>
</comment>
<name>A0AAD7FS40_9AGAR</name>
<protein>
    <recommendedName>
        <fullName evidence="3">F-box domain-containing protein</fullName>
    </recommendedName>
</protein>
<organism evidence="1 2">
    <name type="scientific">Roridomyces roridus</name>
    <dbReference type="NCBI Taxonomy" id="1738132"/>
    <lineage>
        <taxon>Eukaryota</taxon>
        <taxon>Fungi</taxon>
        <taxon>Dikarya</taxon>
        <taxon>Basidiomycota</taxon>
        <taxon>Agaricomycotina</taxon>
        <taxon>Agaricomycetes</taxon>
        <taxon>Agaricomycetidae</taxon>
        <taxon>Agaricales</taxon>
        <taxon>Marasmiineae</taxon>
        <taxon>Mycenaceae</taxon>
        <taxon>Roridomyces</taxon>
    </lineage>
</organism>
<dbReference type="SUPFAM" id="SSF81383">
    <property type="entry name" value="F-box domain"/>
    <property type="match status" value="1"/>
</dbReference>
<evidence type="ECO:0008006" key="3">
    <source>
        <dbReference type="Google" id="ProtNLM"/>
    </source>
</evidence>
<sequence>MSAAQELVISTPELLTCILTQLPMRDLLVTVPLVSKTWQAITQTPEVQRLLFFEPSTDSSSSPAVQNPLLAELFPPFFAPERQDTRFHHSWMAHTIKAMPWSKAPWAFNRANASWRRMLVTQPPARKIIVVQTHSYMRGKSVSRATLEDGPVRMGRMYDLAVPWVASIASWFCVLWPGMRGAEAEADITFLRGSVQQCAGGGKRQLDQIFFSEGRKEVQLVFSQPVSVRH</sequence>
<dbReference type="Proteomes" id="UP001221142">
    <property type="component" value="Unassembled WGS sequence"/>
</dbReference>
<reference evidence="1" key="1">
    <citation type="submission" date="2023-03" db="EMBL/GenBank/DDBJ databases">
        <title>Massive genome expansion in bonnet fungi (Mycena s.s.) driven by repeated elements and novel gene families across ecological guilds.</title>
        <authorList>
            <consortium name="Lawrence Berkeley National Laboratory"/>
            <person name="Harder C.B."/>
            <person name="Miyauchi S."/>
            <person name="Viragh M."/>
            <person name="Kuo A."/>
            <person name="Thoen E."/>
            <person name="Andreopoulos B."/>
            <person name="Lu D."/>
            <person name="Skrede I."/>
            <person name="Drula E."/>
            <person name="Henrissat B."/>
            <person name="Morin E."/>
            <person name="Kohler A."/>
            <person name="Barry K."/>
            <person name="LaButti K."/>
            <person name="Morin E."/>
            <person name="Salamov A."/>
            <person name="Lipzen A."/>
            <person name="Mereny Z."/>
            <person name="Hegedus B."/>
            <person name="Baldrian P."/>
            <person name="Stursova M."/>
            <person name="Weitz H."/>
            <person name="Taylor A."/>
            <person name="Grigoriev I.V."/>
            <person name="Nagy L.G."/>
            <person name="Martin F."/>
            <person name="Kauserud H."/>
        </authorList>
    </citation>
    <scope>NUCLEOTIDE SEQUENCE</scope>
    <source>
        <strain evidence="1">9284</strain>
    </source>
</reference>
<dbReference type="EMBL" id="JARKIF010000006">
    <property type="protein sequence ID" value="KAJ7636302.1"/>
    <property type="molecule type" value="Genomic_DNA"/>
</dbReference>
<evidence type="ECO:0000313" key="2">
    <source>
        <dbReference type="Proteomes" id="UP001221142"/>
    </source>
</evidence>
<dbReference type="InterPro" id="IPR036047">
    <property type="entry name" value="F-box-like_dom_sf"/>
</dbReference>
<keyword evidence="2" id="KW-1185">Reference proteome</keyword>
<gene>
    <name evidence="1" type="ORF">FB45DRAFT_906342</name>
</gene>